<feature type="compositionally biased region" description="Basic and acidic residues" evidence="1">
    <location>
        <begin position="1"/>
        <end position="12"/>
    </location>
</feature>
<feature type="region of interest" description="Disordered" evidence="1">
    <location>
        <begin position="1"/>
        <end position="21"/>
    </location>
</feature>
<evidence type="ECO:0000313" key="2">
    <source>
        <dbReference type="EMBL" id="MPM89881.1"/>
    </source>
</evidence>
<name>A0A645DKV5_9ZZZZ</name>
<gene>
    <name evidence="2" type="ORF">SDC9_136996</name>
</gene>
<comment type="caution">
    <text evidence="2">The sequence shown here is derived from an EMBL/GenBank/DDBJ whole genome shotgun (WGS) entry which is preliminary data.</text>
</comment>
<organism evidence="2">
    <name type="scientific">bioreactor metagenome</name>
    <dbReference type="NCBI Taxonomy" id="1076179"/>
    <lineage>
        <taxon>unclassified sequences</taxon>
        <taxon>metagenomes</taxon>
        <taxon>ecological metagenomes</taxon>
    </lineage>
</organism>
<accession>A0A645DKV5</accession>
<dbReference type="AlphaFoldDB" id="A0A645DKV5"/>
<evidence type="ECO:0000256" key="1">
    <source>
        <dbReference type="SAM" id="MobiDB-lite"/>
    </source>
</evidence>
<sequence>MVSKGKHEREHAPFYAHVGEGHRPEEHIPKRIILQPRMIQLVMRQRQHAVNVIESPKRLAKRHLIGDHPFRGGALTRAFGMLALI</sequence>
<reference evidence="2" key="1">
    <citation type="submission" date="2019-08" db="EMBL/GenBank/DDBJ databases">
        <authorList>
            <person name="Kucharzyk K."/>
            <person name="Murdoch R.W."/>
            <person name="Higgins S."/>
            <person name="Loffler F."/>
        </authorList>
    </citation>
    <scope>NUCLEOTIDE SEQUENCE</scope>
</reference>
<proteinExistence type="predicted"/>
<dbReference type="EMBL" id="VSSQ01037244">
    <property type="protein sequence ID" value="MPM89881.1"/>
    <property type="molecule type" value="Genomic_DNA"/>
</dbReference>
<protein>
    <submittedName>
        <fullName evidence="2">Uncharacterized protein</fullName>
    </submittedName>
</protein>